<sequence length="322" mass="35289">MPDIAPPISPDLLERLRFRFKRTVPINGQGVHLRRLAGNSLEFRDYRSYQMGDDVRGIDWLASLRTGSEHDRVVRRYVAEERMRVVLIVDARTAMRLPARAPKLLFALWTLQALAAVAGASGDEVVMGALFHPEPSRPVVATGRGAAPAAARLATGLWSARPTLLTAQVDPLTQPLLETFRPASAVIFISDLLYPDPDGKIAHLAQRAQRSWGSFMVIPLNSTPAELALARNTGRFRLAAAEGREFGDGIFEGTADFDAQVNERVAAQTQSNLRALRGRGSLVDRSVMWPADCDAARLRGVFANWFPRSAVLSSVASRRGLS</sequence>
<dbReference type="Proteomes" id="UP000199302">
    <property type="component" value="Unassembled WGS sequence"/>
</dbReference>
<keyword evidence="3" id="KW-1185">Reference proteome</keyword>
<evidence type="ECO:0000259" key="1">
    <source>
        <dbReference type="Pfam" id="PF01882"/>
    </source>
</evidence>
<proteinExistence type="predicted"/>
<evidence type="ECO:0000313" key="2">
    <source>
        <dbReference type="EMBL" id="SFQ97386.1"/>
    </source>
</evidence>
<gene>
    <name evidence="2" type="ORF">SAMN04515673_101470</name>
</gene>
<feature type="domain" description="DUF58" evidence="1">
    <location>
        <begin position="45"/>
        <end position="207"/>
    </location>
</feature>
<dbReference type="EMBL" id="FOYI01000001">
    <property type="protein sequence ID" value="SFQ97386.1"/>
    <property type="molecule type" value="Genomic_DNA"/>
</dbReference>
<accession>A0A1I6CW17</accession>
<reference evidence="2 3" key="1">
    <citation type="submission" date="2016-10" db="EMBL/GenBank/DDBJ databases">
        <authorList>
            <person name="de Groot N.N."/>
        </authorList>
    </citation>
    <scope>NUCLEOTIDE SEQUENCE [LARGE SCALE GENOMIC DNA]</scope>
    <source>
        <strain evidence="3">KMM 9023,NRIC 0796,JCM 17311,KCTC 23692</strain>
    </source>
</reference>
<evidence type="ECO:0000313" key="3">
    <source>
        <dbReference type="Proteomes" id="UP000199302"/>
    </source>
</evidence>
<organism evidence="2 3">
    <name type="scientific">Poseidonocella sedimentorum</name>
    <dbReference type="NCBI Taxonomy" id="871652"/>
    <lineage>
        <taxon>Bacteria</taxon>
        <taxon>Pseudomonadati</taxon>
        <taxon>Pseudomonadota</taxon>
        <taxon>Alphaproteobacteria</taxon>
        <taxon>Rhodobacterales</taxon>
        <taxon>Roseobacteraceae</taxon>
        <taxon>Poseidonocella</taxon>
    </lineage>
</organism>
<dbReference type="PANTHER" id="PTHR33608">
    <property type="entry name" value="BLL2464 PROTEIN"/>
    <property type="match status" value="1"/>
</dbReference>
<dbReference type="Pfam" id="PF01882">
    <property type="entry name" value="DUF58"/>
    <property type="match status" value="1"/>
</dbReference>
<dbReference type="InterPro" id="IPR002881">
    <property type="entry name" value="DUF58"/>
</dbReference>
<protein>
    <recommendedName>
        <fullName evidence="1">DUF58 domain-containing protein</fullName>
    </recommendedName>
</protein>
<name>A0A1I6CW17_9RHOB</name>
<dbReference type="STRING" id="871652.SAMN04515673_101470"/>
<dbReference type="PANTHER" id="PTHR33608:SF6">
    <property type="entry name" value="BLL2464 PROTEIN"/>
    <property type="match status" value="1"/>
</dbReference>
<dbReference type="AlphaFoldDB" id="A0A1I6CW17"/>
<dbReference type="RefSeq" id="WP_177220434.1">
    <property type="nucleotide sequence ID" value="NZ_FOYI01000001.1"/>
</dbReference>